<dbReference type="Proteomes" id="UP000265643">
    <property type="component" value="Unassembled WGS sequence"/>
</dbReference>
<evidence type="ECO:0000313" key="9">
    <source>
        <dbReference type="Proteomes" id="UP000265643"/>
    </source>
</evidence>
<sequence>MAKRNQFNFLIRKFPKRMQKKLAFLFLAVMAVFAILIGIIMTINVKNGDKYTKKVLNQQVYDSRTIPFKRGDIVDRNGTKLATSERIYNLILDVKALGEAEELNQGAQESTISMLVSKFGVDEKELRATIQQNPDSRYQILKKGLTYEQSKEFEEITGDKKKYPNVTGIWLEENYKRTYPYNSLASTVVGFSGSGNAGAVGLESAYNSILNGTDGREYGYLDDNSSLEQTVKEAVNGNTVVSTIDATLQGIVEESILEFNQEHEGEARADEPGSANTGVIVMNPNNGEVLAMANYPNFDPNNPEDLSFIYSEKKIKSMSDEEKTEARSKMWKNFCISDAFEPGSTMKPFTVAAGLETGAITGNETYVCGGSLHVGDYDIHCHLRSGHGTQTIEEAIANSCNVALMQIAEAIGVENFTKYQRIFGFGQYTGIDLPNEGYTASLLYTKDNMQVTDLATNSFGQNFNVTMIQLASGFCSLVNGGNYYEPHVVKQIQDEDGNVLETKDPVLLKKTISSETSDQVRQYMKAVVDYGTGTSAQVEGYEIGGKTGTAEKLPRGNGNYLLSFIGYAPVENPEVVIYVVIDEPNVENQSVSSYIMELSQKIMAKAFPYLNITRSESATATGGNGSSQNDYQDYDSSYEDNYSNDSGYYEDESGSYDPDYTDWADSGYDDEE</sequence>
<feature type="domain" description="Penicillin-binding protein dimerisation" evidence="7">
    <location>
        <begin position="66"/>
        <end position="224"/>
    </location>
</feature>
<dbReference type="Gene3D" id="3.90.1310.10">
    <property type="entry name" value="Penicillin-binding protein 2a (Domain 2)"/>
    <property type="match status" value="1"/>
</dbReference>
<reference evidence="9" key="1">
    <citation type="submission" date="2018-09" db="EMBL/GenBank/DDBJ databases">
        <title>Draft Genome Sequence of Mediterraneibacter sp. KCTC 15684.</title>
        <authorList>
            <person name="Kim J.S."/>
            <person name="Han K.I."/>
            <person name="Suh M.K."/>
            <person name="Lee K.C."/>
            <person name="Eom M.K."/>
            <person name="Lee J.H."/>
            <person name="Park S.H."/>
            <person name="Kang S.W."/>
            <person name="Park J.E."/>
            <person name="Oh B.S."/>
            <person name="Yu S.Y."/>
            <person name="Choi S.H."/>
            <person name="Lee D.H."/>
            <person name="Yoon H."/>
            <person name="Kim B."/>
            <person name="Yang S.J."/>
            <person name="Lee J.S."/>
        </authorList>
    </citation>
    <scope>NUCLEOTIDE SEQUENCE [LARGE SCALE GENOMIC DNA]</scope>
    <source>
        <strain evidence="9">KCTC 15684</strain>
    </source>
</reference>
<evidence type="ECO:0000256" key="1">
    <source>
        <dbReference type="ARBA" id="ARBA00004370"/>
    </source>
</evidence>
<evidence type="ECO:0000256" key="3">
    <source>
        <dbReference type="ARBA" id="ARBA00023136"/>
    </source>
</evidence>
<protein>
    <submittedName>
        <fullName evidence="8">Stage V sporulation protein D</fullName>
    </submittedName>
</protein>
<dbReference type="GO" id="GO:0071555">
    <property type="term" value="P:cell wall organization"/>
    <property type="evidence" value="ECO:0007669"/>
    <property type="project" value="TreeGrafter"/>
</dbReference>
<dbReference type="Pfam" id="PF00905">
    <property type="entry name" value="Transpeptidase"/>
    <property type="match status" value="1"/>
</dbReference>
<comment type="subcellular location">
    <subcellularLocation>
        <location evidence="1">Membrane</location>
    </subcellularLocation>
</comment>
<dbReference type="PANTHER" id="PTHR30627">
    <property type="entry name" value="PEPTIDOGLYCAN D,D-TRANSPEPTIDASE"/>
    <property type="match status" value="1"/>
</dbReference>
<dbReference type="Pfam" id="PF03717">
    <property type="entry name" value="PBP_dimer"/>
    <property type="match status" value="1"/>
</dbReference>
<keyword evidence="9" id="KW-1185">Reference proteome</keyword>
<evidence type="ECO:0000256" key="2">
    <source>
        <dbReference type="ARBA" id="ARBA00007171"/>
    </source>
</evidence>
<dbReference type="SUPFAM" id="SSF56519">
    <property type="entry name" value="Penicillin binding protein dimerisation domain"/>
    <property type="match status" value="1"/>
</dbReference>
<evidence type="ECO:0000256" key="4">
    <source>
        <dbReference type="SAM" id="MobiDB-lite"/>
    </source>
</evidence>
<feature type="compositionally biased region" description="Acidic residues" evidence="4">
    <location>
        <begin position="648"/>
        <end position="672"/>
    </location>
</feature>
<organism evidence="8 9">
    <name type="scientific">Mediterraneibacter butyricigenes</name>
    <dbReference type="NCBI Taxonomy" id="2316025"/>
    <lineage>
        <taxon>Bacteria</taxon>
        <taxon>Bacillati</taxon>
        <taxon>Bacillota</taxon>
        <taxon>Clostridia</taxon>
        <taxon>Lachnospirales</taxon>
        <taxon>Lachnospiraceae</taxon>
        <taxon>Mediterraneibacter</taxon>
    </lineage>
</organism>
<name>A0A391P8G6_9FIRM</name>
<keyword evidence="5" id="KW-1133">Transmembrane helix</keyword>
<comment type="caution">
    <text evidence="8">The sequence shown here is derived from an EMBL/GenBank/DDBJ whole genome shotgun (WGS) entry which is preliminary data.</text>
</comment>
<gene>
    <name evidence="8" type="primary">spoVD</name>
    <name evidence="8" type="ORF">KGMB01110_04250</name>
</gene>
<feature type="domain" description="Penicillin-binding protein transpeptidase" evidence="6">
    <location>
        <begin position="278"/>
        <end position="592"/>
    </location>
</feature>
<dbReference type="GO" id="GO:0005886">
    <property type="term" value="C:plasma membrane"/>
    <property type="evidence" value="ECO:0007669"/>
    <property type="project" value="TreeGrafter"/>
</dbReference>
<dbReference type="SUPFAM" id="SSF56601">
    <property type="entry name" value="beta-lactamase/transpeptidase-like"/>
    <property type="match status" value="1"/>
</dbReference>
<dbReference type="InterPro" id="IPR012338">
    <property type="entry name" value="Beta-lactam/transpept-like"/>
</dbReference>
<proteinExistence type="inferred from homology"/>
<dbReference type="Gene3D" id="3.40.710.10">
    <property type="entry name" value="DD-peptidase/beta-lactamase superfamily"/>
    <property type="match status" value="1"/>
</dbReference>
<dbReference type="AlphaFoldDB" id="A0A391P8G6"/>
<feature type="transmembrane region" description="Helical" evidence="5">
    <location>
        <begin position="21"/>
        <end position="43"/>
    </location>
</feature>
<accession>A0A391P8G6</accession>
<feature type="region of interest" description="Disordered" evidence="4">
    <location>
        <begin position="617"/>
        <end position="672"/>
    </location>
</feature>
<comment type="similarity">
    <text evidence="2">Belongs to the transpeptidase family.</text>
</comment>
<dbReference type="RefSeq" id="WP_119297405.1">
    <property type="nucleotide sequence ID" value="NZ_BHGK01000001.1"/>
</dbReference>
<dbReference type="EMBL" id="BHGK01000001">
    <property type="protein sequence ID" value="GCA65989.1"/>
    <property type="molecule type" value="Genomic_DNA"/>
</dbReference>
<dbReference type="InterPro" id="IPR001460">
    <property type="entry name" value="PCN-bd_Tpept"/>
</dbReference>
<dbReference type="InterPro" id="IPR036138">
    <property type="entry name" value="PBP_dimer_sf"/>
</dbReference>
<evidence type="ECO:0000259" key="7">
    <source>
        <dbReference type="Pfam" id="PF03717"/>
    </source>
</evidence>
<keyword evidence="3 5" id="KW-0472">Membrane</keyword>
<keyword evidence="5" id="KW-0812">Transmembrane</keyword>
<evidence type="ECO:0000313" key="8">
    <source>
        <dbReference type="EMBL" id="GCA65989.1"/>
    </source>
</evidence>
<dbReference type="InterPro" id="IPR005311">
    <property type="entry name" value="PBP_dimer"/>
</dbReference>
<dbReference type="InterPro" id="IPR050515">
    <property type="entry name" value="Beta-lactam/transpept"/>
</dbReference>
<evidence type="ECO:0000256" key="5">
    <source>
        <dbReference type="SAM" id="Phobius"/>
    </source>
</evidence>
<evidence type="ECO:0000259" key="6">
    <source>
        <dbReference type="Pfam" id="PF00905"/>
    </source>
</evidence>
<dbReference type="GO" id="GO:0008658">
    <property type="term" value="F:penicillin binding"/>
    <property type="evidence" value="ECO:0007669"/>
    <property type="project" value="InterPro"/>
</dbReference>